<evidence type="ECO:0000256" key="2">
    <source>
        <dbReference type="ARBA" id="ARBA00022448"/>
    </source>
</evidence>
<dbReference type="InterPro" id="IPR004713">
    <property type="entry name" value="CaH_exchang"/>
</dbReference>
<gene>
    <name evidence="9" type="ORF">BJ322DRAFT_999971</name>
</gene>
<evidence type="ECO:0000313" key="9">
    <source>
        <dbReference type="EMBL" id="KAF9790452.1"/>
    </source>
</evidence>
<feature type="transmembrane region" description="Helical" evidence="7">
    <location>
        <begin position="81"/>
        <end position="110"/>
    </location>
</feature>
<dbReference type="GO" id="GO:0012505">
    <property type="term" value="C:endomembrane system"/>
    <property type="evidence" value="ECO:0007669"/>
    <property type="project" value="UniProtKB-SubCell"/>
</dbReference>
<name>A0A9P6HMP2_9AGAM</name>
<feature type="transmembrane region" description="Helical" evidence="7">
    <location>
        <begin position="256"/>
        <end position="275"/>
    </location>
</feature>
<dbReference type="EMBL" id="WIUZ02000002">
    <property type="protein sequence ID" value="KAF9790452.1"/>
    <property type="molecule type" value="Genomic_DNA"/>
</dbReference>
<dbReference type="OrthoDB" id="1699231at2759"/>
<keyword evidence="2" id="KW-0813">Transport</keyword>
<feature type="domain" description="Sodium/calcium exchanger membrane region" evidence="8">
    <location>
        <begin position="58"/>
        <end position="221"/>
    </location>
</feature>
<keyword evidence="3 7" id="KW-0812">Transmembrane</keyword>
<feature type="transmembrane region" description="Helical" evidence="7">
    <location>
        <begin position="116"/>
        <end position="139"/>
    </location>
</feature>
<reference evidence="9" key="1">
    <citation type="journal article" date="2020" name="Nat. Commun.">
        <title>Large-scale genome sequencing of mycorrhizal fungi provides insights into the early evolution of symbiotic traits.</title>
        <authorList>
            <person name="Miyauchi S."/>
            <person name="Kiss E."/>
            <person name="Kuo A."/>
            <person name="Drula E."/>
            <person name="Kohler A."/>
            <person name="Sanchez-Garcia M."/>
            <person name="Morin E."/>
            <person name="Andreopoulos B."/>
            <person name="Barry K.W."/>
            <person name="Bonito G."/>
            <person name="Buee M."/>
            <person name="Carver A."/>
            <person name="Chen C."/>
            <person name="Cichocki N."/>
            <person name="Clum A."/>
            <person name="Culley D."/>
            <person name="Crous P.W."/>
            <person name="Fauchery L."/>
            <person name="Girlanda M."/>
            <person name="Hayes R.D."/>
            <person name="Keri Z."/>
            <person name="LaButti K."/>
            <person name="Lipzen A."/>
            <person name="Lombard V."/>
            <person name="Magnuson J."/>
            <person name="Maillard F."/>
            <person name="Murat C."/>
            <person name="Nolan M."/>
            <person name="Ohm R.A."/>
            <person name="Pangilinan J."/>
            <person name="Pereira M.F."/>
            <person name="Perotto S."/>
            <person name="Peter M."/>
            <person name="Pfister S."/>
            <person name="Riley R."/>
            <person name="Sitrit Y."/>
            <person name="Stielow J.B."/>
            <person name="Szollosi G."/>
            <person name="Zifcakova L."/>
            <person name="Stursova M."/>
            <person name="Spatafora J.W."/>
            <person name="Tedersoo L."/>
            <person name="Vaario L.M."/>
            <person name="Yamada A."/>
            <person name="Yan M."/>
            <person name="Wang P."/>
            <person name="Xu J."/>
            <person name="Bruns T."/>
            <person name="Baldrian P."/>
            <person name="Vilgalys R."/>
            <person name="Dunand C."/>
            <person name="Henrissat B."/>
            <person name="Grigoriev I.V."/>
            <person name="Hibbett D."/>
            <person name="Nagy L.G."/>
            <person name="Martin F.M."/>
        </authorList>
    </citation>
    <scope>NUCLEOTIDE SEQUENCE</scope>
    <source>
        <strain evidence="9">UH-Tt-Lm1</strain>
    </source>
</reference>
<dbReference type="GO" id="GO:0006874">
    <property type="term" value="P:intracellular calcium ion homeostasis"/>
    <property type="evidence" value="ECO:0007669"/>
    <property type="project" value="TreeGrafter"/>
</dbReference>
<dbReference type="PANTHER" id="PTHR31503">
    <property type="entry name" value="VACUOLAR CALCIUM ION TRANSPORTER"/>
    <property type="match status" value="1"/>
</dbReference>
<feature type="transmembrane region" description="Helical" evidence="7">
    <location>
        <begin position="295"/>
        <end position="319"/>
    </location>
</feature>
<dbReference type="Proteomes" id="UP000736335">
    <property type="component" value="Unassembled WGS sequence"/>
</dbReference>
<accession>A0A9P6HMP2</accession>
<evidence type="ECO:0000313" key="10">
    <source>
        <dbReference type="Proteomes" id="UP000736335"/>
    </source>
</evidence>
<dbReference type="GO" id="GO:0000329">
    <property type="term" value="C:fungal-type vacuole membrane"/>
    <property type="evidence" value="ECO:0007669"/>
    <property type="project" value="TreeGrafter"/>
</dbReference>
<evidence type="ECO:0000256" key="5">
    <source>
        <dbReference type="ARBA" id="ARBA00023065"/>
    </source>
</evidence>
<proteinExistence type="predicted"/>
<feature type="transmembrane region" description="Helical" evidence="7">
    <location>
        <begin position="160"/>
        <end position="178"/>
    </location>
</feature>
<dbReference type="GO" id="GO:0015369">
    <property type="term" value="F:calcium:proton antiporter activity"/>
    <property type="evidence" value="ECO:0007669"/>
    <property type="project" value="TreeGrafter"/>
</dbReference>
<keyword evidence="6 7" id="KW-0472">Membrane</keyword>
<organism evidence="9 10">
    <name type="scientific">Thelephora terrestris</name>
    <dbReference type="NCBI Taxonomy" id="56493"/>
    <lineage>
        <taxon>Eukaryota</taxon>
        <taxon>Fungi</taxon>
        <taxon>Dikarya</taxon>
        <taxon>Basidiomycota</taxon>
        <taxon>Agaricomycotina</taxon>
        <taxon>Agaricomycetes</taxon>
        <taxon>Thelephorales</taxon>
        <taxon>Thelephoraceae</taxon>
        <taxon>Thelephora</taxon>
    </lineage>
</organism>
<feature type="transmembrane region" description="Helical" evidence="7">
    <location>
        <begin position="21"/>
        <end position="46"/>
    </location>
</feature>
<evidence type="ECO:0000256" key="6">
    <source>
        <dbReference type="ARBA" id="ARBA00023136"/>
    </source>
</evidence>
<comment type="caution">
    <text evidence="9">The sequence shown here is derived from an EMBL/GenBank/DDBJ whole genome shotgun (WGS) entry which is preliminary data.</text>
</comment>
<sequence>MISASRTAWQRFNGHGRRPVGFFKSLKAVVLSSYINFMVILIPFAWLSHFRQWGEMTTFWLCFLAIIPLEKLFEWCGEQMALYLGSTLGDLLIISLNNTVEATLAIILLLKCELKVLQSTIVGVIVLHLLLIPGTAFLIGGSSIWEQQLNPHLTQLNNSLLTVGVLSMLLPTALFSALDSSSITPEARVLPSDELRAYFLRFSRGTAVVLLVIYICSRIFLTNPPGEENALVLHPDVPDALKEKERKLAEEEPETISWVCLAVILVTIGLLAITAEFLVDTLDHVRQEGNIGEEWFGLILLPLVSFGADGVVAVCFFLRTSLQHFFGKTKIPSELAKARAIDLSIQFSIFWMPFFILLAWWIDKPLHMLFDYYEVTVLISSAFLVNYITSDGKTNWVEGLIMIGFYLVIAMWTWFYQGQPGQGVMLACKMTVAEALANEVAAEVAAA</sequence>
<evidence type="ECO:0000259" key="8">
    <source>
        <dbReference type="Pfam" id="PF01699"/>
    </source>
</evidence>
<dbReference type="InterPro" id="IPR004837">
    <property type="entry name" value="NaCa_Exmemb"/>
</dbReference>
<reference evidence="9" key="2">
    <citation type="submission" date="2020-11" db="EMBL/GenBank/DDBJ databases">
        <authorList>
            <consortium name="DOE Joint Genome Institute"/>
            <person name="Kuo A."/>
            <person name="Miyauchi S."/>
            <person name="Kiss E."/>
            <person name="Drula E."/>
            <person name="Kohler A."/>
            <person name="Sanchez-Garcia M."/>
            <person name="Andreopoulos B."/>
            <person name="Barry K.W."/>
            <person name="Bonito G."/>
            <person name="Buee M."/>
            <person name="Carver A."/>
            <person name="Chen C."/>
            <person name="Cichocki N."/>
            <person name="Clum A."/>
            <person name="Culley D."/>
            <person name="Crous P.W."/>
            <person name="Fauchery L."/>
            <person name="Girlanda M."/>
            <person name="Hayes R."/>
            <person name="Keri Z."/>
            <person name="Labutti K."/>
            <person name="Lipzen A."/>
            <person name="Lombard V."/>
            <person name="Magnuson J."/>
            <person name="Maillard F."/>
            <person name="Morin E."/>
            <person name="Murat C."/>
            <person name="Nolan M."/>
            <person name="Ohm R."/>
            <person name="Pangilinan J."/>
            <person name="Pereira M."/>
            <person name="Perotto S."/>
            <person name="Peter M."/>
            <person name="Riley R."/>
            <person name="Sitrit Y."/>
            <person name="Stielow B."/>
            <person name="Szollosi G."/>
            <person name="Zifcakova L."/>
            <person name="Stursova M."/>
            <person name="Spatafora J.W."/>
            <person name="Tedersoo L."/>
            <person name="Vaario L.-M."/>
            <person name="Yamada A."/>
            <person name="Yan M."/>
            <person name="Wang P."/>
            <person name="Xu J."/>
            <person name="Bruns T."/>
            <person name="Baldrian P."/>
            <person name="Vilgalys R."/>
            <person name="Henrissat B."/>
            <person name="Grigoriev I.V."/>
            <person name="Hibbett D."/>
            <person name="Nagy L.G."/>
            <person name="Martin F.M."/>
        </authorList>
    </citation>
    <scope>NUCLEOTIDE SEQUENCE</scope>
    <source>
        <strain evidence="9">UH-Tt-Lm1</strain>
    </source>
</reference>
<evidence type="ECO:0000256" key="3">
    <source>
        <dbReference type="ARBA" id="ARBA00022692"/>
    </source>
</evidence>
<feature type="transmembrane region" description="Helical" evidence="7">
    <location>
        <begin position="396"/>
        <end position="416"/>
    </location>
</feature>
<feature type="domain" description="Sodium/calcium exchanger membrane region" evidence="8">
    <location>
        <begin position="261"/>
        <end position="414"/>
    </location>
</feature>
<keyword evidence="10" id="KW-1185">Reference proteome</keyword>
<evidence type="ECO:0000256" key="7">
    <source>
        <dbReference type="SAM" id="Phobius"/>
    </source>
</evidence>
<feature type="transmembrane region" description="Helical" evidence="7">
    <location>
        <begin position="340"/>
        <end position="362"/>
    </location>
</feature>
<evidence type="ECO:0000256" key="1">
    <source>
        <dbReference type="ARBA" id="ARBA00004127"/>
    </source>
</evidence>
<dbReference type="AlphaFoldDB" id="A0A9P6HMP2"/>
<dbReference type="Pfam" id="PF01699">
    <property type="entry name" value="Na_Ca_ex"/>
    <property type="match status" value="2"/>
</dbReference>
<keyword evidence="5" id="KW-0406">Ion transport</keyword>
<evidence type="ECO:0000256" key="4">
    <source>
        <dbReference type="ARBA" id="ARBA00022989"/>
    </source>
</evidence>
<feature type="transmembrane region" description="Helical" evidence="7">
    <location>
        <begin position="368"/>
        <end position="389"/>
    </location>
</feature>
<keyword evidence="4 7" id="KW-1133">Transmembrane helix</keyword>
<dbReference type="PANTHER" id="PTHR31503:SF20">
    <property type="entry name" value="CA(2+)_H(+) EXCHANGER, PUTATIVE (EUROFUNG)-RELATED"/>
    <property type="match status" value="1"/>
</dbReference>
<comment type="subcellular location">
    <subcellularLocation>
        <location evidence="1">Endomembrane system</location>
        <topology evidence="1">Multi-pass membrane protein</topology>
    </subcellularLocation>
</comment>
<protein>
    <recommendedName>
        <fullName evidence="8">Sodium/calcium exchanger membrane region domain-containing protein</fullName>
    </recommendedName>
</protein>